<proteinExistence type="predicted"/>
<protein>
    <submittedName>
        <fullName evidence="1">Uncharacterized protein</fullName>
    </submittedName>
</protein>
<comment type="caution">
    <text evidence="1">The sequence shown here is derived from an EMBL/GenBank/DDBJ whole genome shotgun (WGS) entry which is preliminary data.</text>
</comment>
<evidence type="ECO:0000313" key="2">
    <source>
        <dbReference type="Proteomes" id="UP000607653"/>
    </source>
</evidence>
<gene>
    <name evidence="1" type="ORF">HUJ06_020957</name>
</gene>
<keyword evidence="2" id="KW-1185">Reference proteome</keyword>
<name>A0A822XDI1_NELNU</name>
<dbReference type="AlphaFoldDB" id="A0A822XDI1"/>
<accession>A0A822XDI1</accession>
<dbReference type="EMBL" id="DUZY01000001">
    <property type="protein sequence ID" value="DAD19494.1"/>
    <property type="molecule type" value="Genomic_DNA"/>
</dbReference>
<sequence>MPNLSSTSNLNQGQSENKDQNVKAVFGCNANKFALMQNHGSANDLYSHAFVLVQTNLHCNQIQPKGPNHK</sequence>
<evidence type="ECO:0000313" key="1">
    <source>
        <dbReference type="EMBL" id="DAD19494.1"/>
    </source>
</evidence>
<organism evidence="1 2">
    <name type="scientific">Nelumbo nucifera</name>
    <name type="common">Sacred lotus</name>
    <dbReference type="NCBI Taxonomy" id="4432"/>
    <lineage>
        <taxon>Eukaryota</taxon>
        <taxon>Viridiplantae</taxon>
        <taxon>Streptophyta</taxon>
        <taxon>Embryophyta</taxon>
        <taxon>Tracheophyta</taxon>
        <taxon>Spermatophyta</taxon>
        <taxon>Magnoliopsida</taxon>
        <taxon>Proteales</taxon>
        <taxon>Nelumbonaceae</taxon>
        <taxon>Nelumbo</taxon>
    </lineage>
</organism>
<dbReference type="Proteomes" id="UP000607653">
    <property type="component" value="Unassembled WGS sequence"/>
</dbReference>
<reference evidence="1 2" key="1">
    <citation type="journal article" date="2020" name="Mol. Biol. Evol.">
        <title>Distinct Expression and Methylation Patterns for Genes with Different Fates following a Single Whole-Genome Duplication in Flowering Plants.</title>
        <authorList>
            <person name="Shi T."/>
            <person name="Rahmani R.S."/>
            <person name="Gugger P.F."/>
            <person name="Wang M."/>
            <person name="Li H."/>
            <person name="Zhang Y."/>
            <person name="Li Z."/>
            <person name="Wang Q."/>
            <person name="Van de Peer Y."/>
            <person name="Marchal K."/>
            <person name="Chen J."/>
        </authorList>
    </citation>
    <scope>NUCLEOTIDE SEQUENCE [LARGE SCALE GENOMIC DNA]</scope>
    <source>
        <tissue evidence="1">Leaf</tissue>
    </source>
</reference>